<protein>
    <submittedName>
        <fullName evidence="11">ABC transporter ATP-binding protein</fullName>
    </submittedName>
</protein>
<dbReference type="Proteomes" id="UP001500668">
    <property type="component" value="Unassembled WGS sequence"/>
</dbReference>
<feature type="transmembrane region" description="Helical" evidence="8">
    <location>
        <begin position="247"/>
        <end position="272"/>
    </location>
</feature>
<gene>
    <name evidence="11" type="ORF">GCM10010394_36060</name>
</gene>
<feature type="domain" description="ABC transmembrane type-1" evidence="10">
    <location>
        <begin position="36"/>
        <end position="297"/>
    </location>
</feature>
<dbReference type="SMART" id="SM00382">
    <property type="entry name" value="AAA"/>
    <property type="match status" value="1"/>
</dbReference>
<feature type="transmembrane region" description="Helical" evidence="8">
    <location>
        <begin position="164"/>
        <end position="184"/>
    </location>
</feature>
<comment type="subcellular location">
    <subcellularLocation>
        <location evidence="1">Cell membrane</location>
        <topology evidence="1">Multi-pass membrane protein</topology>
    </subcellularLocation>
</comment>
<dbReference type="PROSITE" id="PS50893">
    <property type="entry name" value="ABC_TRANSPORTER_2"/>
    <property type="match status" value="1"/>
</dbReference>
<keyword evidence="5 8" id="KW-1133">Transmembrane helix</keyword>
<evidence type="ECO:0000259" key="9">
    <source>
        <dbReference type="PROSITE" id="PS50893"/>
    </source>
</evidence>
<feature type="transmembrane region" description="Helical" evidence="8">
    <location>
        <begin position="137"/>
        <end position="158"/>
    </location>
</feature>
<organism evidence="11 12">
    <name type="scientific">Streptomyces crystallinus</name>
    <dbReference type="NCBI Taxonomy" id="68191"/>
    <lineage>
        <taxon>Bacteria</taxon>
        <taxon>Bacillati</taxon>
        <taxon>Actinomycetota</taxon>
        <taxon>Actinomycetes</taxon>
        <taxon>Kitasatosporales</taxon>
        <taxon>Streptomycetaceae</taxon>
        <taxon>Streptomyces</taxon>
    </lineage>
</organism>
<evidence type="ECO:0000313" key="12">
    <source>
        <dbReference type="Proteomes" id="UP001500668"/>
    </source>
</evidence>
<keyword evidence="2 8" id="KW-0812">Transmembrane</keyword>
<keyword evidence="3" id="KW-0547">Nucleotide-binding</keyword>
<evidence type="ECO:0000256" key="3">
    <source>
        <dbReference type="ARBA" id="ARBA00022741"/>
    </source>
</evidence>
<dbReference type="PANTHER" id="PTHR24221:SF654">
    <property type="entry name" value="ATP-BINDING CASSETTE SUB-FAMILY B MEMBER 6"/>
    <property type="match status" value="1"/>
</dbReference>
<dbReference type="InterPro" id="IPR017871">
    <property type="entry name" value="ABC_transporter-like_CS"/>
</dbReference>
<dbReference type="SUPFAM" id="SSF90123">
    <property type="entry name" value="ABC transporter transmembrane region"/>
    <property type="match status" value="1"/>
</dbReference>
<dbReference type="Gene3D" id="3.40.50.300">
    <property type="entry name" value="P-loop containing nucleotide triphosphate hydrolases"/>
    <property type="match status" value="1"/>
</dbReference>
<dbReference type="SUPFAM" id="SSF52540">
    <property type="entry name" value="P-loop containing nucleoside triphosphate hydrolases"/>
    <property type="match status" value="1"/>
</dbReference>
<dbReference type="RefSeq" id="WP_425543894.1">
    <property type="nucleotide sequence ID" value="NZ_BAAACA010000019.1"/>
</dbReference>
<dbReference type="EMBL" id="BAAACA010000019">
    <property type="protein sequence ID" value="GAA0603241.1"/>
    <property type="molecule type" value="Genomic_DNA"/>
</dbReference>
<dbReference type="InterPro" id="IPR011527">
    <property type="entry name" value="ABC1_TM_dom"/>
</dbReference>
<keyword evidence="6 8" id="KW-0472">Membrane</keyword>
<feature type="domain" description="ABC transporter" evidence="9">
    <location>
        <begin position="340"/>
        <end position="575"/>
    </location>
</feature>
<feature type="transmembrane region" description="Helical" evidence="8">
    <location>
        <begin position="36"/>
        <end position="55"/>
    </location>
</feature>
<dbReference type="InterPro" id="IPR003439">
    <property type="entry name" value="ABC_transporter-like_ATP-bd"/>
</dbReference>
<dbReference type="PROSITE" id="PS00211">
    <property type="entry name" value="ABC_TRANSPORTER_1"/>
    <property type="match status" value="1"/>
</dbReference>
<keyword evidence="4 11" id="KW-0067">ATP-binding</keyword>
<dbReference type="InterPro" id="IPR003593">
    <property type="entry name" value="AAA+_ATPase"/>
</dbReference>
<evidence type="ECO:0000256" key="2">
    <source>
        <dbReference type="ARBA" id="ARBA00022692"/>
    </source>
</evidence>
<evidence type="ECO:0000256" key="8">
    <source>
        <dbReference type="SAM" id="Phobius"/>
    </source>
</evidence>
<dbReference type="Gene3D" id="1.20.1560.10">
    <property type="entry name" value="ABC transporter type 1, transmembrane domain"/>
    <property type="match status" value="1"/>
</dbReference>
<dbReference type="GO" id="GO:0005524">
    <property type="term" value="F:ATP binding"/>
    <property type="evidence" value="ECO:0007669"/>
    <property type="project" value="UniProtKB-KW"/>
</dbReference>
<dbReference type="InterPro" id="IPR039421">
    <property type="entry name" value="Type_1_exporter"/>
</dbReference>
<reference evidence="12" key="1">
    <citation type="journal article" date="2019" name="Int. J. Syst. Evol. Microbiol.">
        <title>The Global Catalogue of Microorganisms (GCM) 10K type strain sequencing project: providing services to taxonomists for standard genome sequencing and annotation.</title>
        <authorList>
            <consortium name="The Broad Institute Genomics Platform"/>
            <consortium name="The Broad Institute Genome Sequencing Center for Infectious Disease"/>
            <person name="Wu L."/>
            <person name="Ma J."/>
        </authorList>
    </citation>
    <scope>NUCLEOTIDE SEQUENCE [LARGE SCALE GENOMIC DNA]</scope>
    <source>
        <strain evidence="12">JCM 5067</strain>
    </source>
</reference>
<evidence type="ECO:0000256" key="6">
    <source>
        <dbReference type="ARBA" id="ARBA00023136"/>
    </source>
</evidence>
<evidence type="ECO:0000256" key="4">
    <source>
        <dbReference type="ARBA" id="ARBA00022840"/>
    </source>
</evidence>
<dbReference type="PANTHER" id="PTHR24221">
    <property type="entry name" value="ATP-BINDING CASSETTE SUB-FAMILY B"/>
    <property type="match status" value="1"/>
</dbReference>
<feature type="region of interest" description="Disordered" evidence="7">
    <location>
        <begin position="425"/>
        <end position="449"/>
    </location>
</feature>
<dbReference type="Pfam" id="PF00005">
    <property type="entry name" value="ABC_tran"/>
    <property type="match status" value="1"/>
</dbReference>
<evidence type="ECO:0000256" key="7">
    <source>
        <dbReference type="SAM" id="MobiDB-lite"/>
    </source>
</evidence>
<accession>A0ABP3R9P7</accession>
<comment type="caution">
    <text evidence="11">The sequence shown here is derived from an EMBL/GenBank/DDBJ whole genome shotgun (WGS) entry which is preliminary data.</text>
</comment>
<keyword evidence="12" id="KW-1185">Reference proteome</keyword>
<evidence type="ECO:0000313" key="11">
    <source>
        <dbReference type="EMBL" id="GAA0603241.1"/>
    </source>
</evidence>
<dbReference type="InterPro" id="IPR027417">
    <property type="entry name" value="P-loop_NTPase"/>
</dbReference>
<evidence type="ECO:0000259" key="10">
    <source>
        <dbReference type="PROSITE" id="PS50929"/>
    </source>
</evidence>
<evidence type="ECO:0000256" key="1">
    <source>
        <dbReference type="ARBA" id="ARBA00004651"/>
    </source>
</evidence>
<name>A0ABP3R9P7_9ACTN</name>
<proteinExistence type="predicted"/>
<dbReference type="InterPro" id="IPR036640">
    <property type="entry name" value="ABC1_TM_sf"/>
</dbReference>
<dbReference type="PROSITE" id="PS50929">
    <property type="entry name" value="ABC_TM1F"/>
    <property type="match status" value="1"/>
</dbReference>
<evidence type="ECO:0000256" key="5">
    <source>
        <dbReference type="ARBA" id="ARBA00022989"/>
    </source>
</evidence>
<sequence>MNGVAGKGGAGIGGGGRFGRRLLELVRPRWRSLLRLALWSALEAGETFLLGYALARALDRGFLAGHTGTGLGWLGLAALGVLAGSFGTGRVHLAVAALVEPVRDDLVRRVVRRALRAPDGAAVSRLTHQVEIARDTLAGLVMVSRTFVVTAAGALVGLLSLAPVLLPVVALPLAASLALFLATLRPLARRQEAFLAADEALAAELGLAVGGLRDITAAGAQDRVAADVGERIDAEFRASRALARWGVLRTLAAGVGGRLTVVLLLVLAPWLLDHGVTPGAFVGALAYLTQSLIPALQSLMQGLGTSGARLFVVLRRLRADGGRTWESAPPAGEPGPGEAVRLRGVTFAYGPGAAPVVDGLDLTVPHGGHLAVVGPSGIGKSTLAELMAGVRAPDSGEVLRAGARVLVPQQAYVFTDTVRANLGYLCPAGSDDPDGPERPESPEGGPVGDEGLLAACTAVGARGLVDRLGGLDATLVPSELSAGERQLIALARAYAAPAPLVLLDEATCHLDPAAEARAERAFARRPGTALVVVAHRTGSARRARQVLVLGGGGVECGTHDSLLRRSAFYRELTGLHPSLALRDTDGVHAVAGSGLTGDRRHVVPHGPVGQMETVRDVRDRGALGGE</sequence>